<reference evidence="2" key="1">
    <citation type="submission" date="2023-02" db="EMBL/GenBank/DDBJ databases">
        <title>Polaribacter ponticola sp. nov., isolated from seawater.</title>
        <authorList>
            <person name="Baek J.H."/>
            <person name="Kim J.M."/>
            <person name="Choi D.G."/>
            <person name="Jeon C.O."/>
        </authorList>
    </citation>
    <scope>NUCLEOTIDE SEQUENCE</scope>
    <source>
        <strain evidence="2">MSW5</strain>
    </source>
</reference>
<comment type="caution">
    <text evidence="2">The sequence shown here is derived from an EMBL/GenBank/DDBJ whole genome shotgun (WGS) entry which is preliminary data.</text>
</comment>
<evidence type="ECO:0000259" key="1">
    <source>
        <dbReference type="Pfam" id="PF13648"/>
    </source>
</evidence>
<dbReference type="Pfam" id="PF13648">
    <property type="entry name" value="Lipocalin_4"/>
    <property type="match status" value="1"/>
</dbReference>
<organism evidence="2 3">
    <name type="scientific">Polaribacter ponticola</name>
    <dbReference type="NCBI Taxonomy" id="2978475"/>
    <lineage>
        <taxon>Bacteria</taxon>
        <taxon>Pseudomonadati</taxon>
        <taxon>Bacteroidota</taxon>
        <taxon>Flavobacteriia</taxon>
        <taxon>Flavobacteriales</taxon>
        <taxon>Flavobacteriaceae</taxon>
    </lineage>
</organism>
<feature type="domain" description="Lipocalin-like" evidence="1">
    <location>
        <begin position="29"/>
        <end position="112"/>
    </location>
</feature>
<keyword evidence="3" id="KW-1185">Reference proteome</keyword>
<dbReference type="RefSeq" id="WP_265725712.1">
    <property type="nucleotide sequence ID" value="NZ_JAOSLC020000003.1"/>
</dbReference>
<evidence type="ECO:0000313" key="2">
    <source>
        <dbReference type="EMBL" id="MDD7915142.1"/>
    </source>
</evidence>
<dbReference type="PROSITE" id="PS51257">
    <property type="entry name" value="PROKAR_LIPOPROTEIN"/>
    <property type="match status" value="1"/>
</dbReference>
<name>A0ABT5SAK3_9FLAO</name>
<proteinExistence type="predicted"/>
<gene>
    <name evidence="2" type="ORF">N5A56_012295</name>
</gene>
<sequence length="133" mass="14984">MKKVFLFLSIFALTFSSCTPDSEPIDQFIGEWTTHQIFEDGVEEQLDECELKNDIIVNSDGTYTVSIYYMDGSTGSCVLGGTENGTWENISNSVYRVTFDGETQDVKIIFESNTFSITTTDSSGTYKEVYIRK</sequence>
<protein>
    <submittedName>
        <fullName evidence="2">Lipocalin family protein</fullName>
    </submittedName>
</protein>
<dbReference type="InterPro" id="IPR024311">
    <property type="entry name" value="Lipocalin-like"/>
</dbReference>
<dbReference type="EMBL" id="JAOSLC020000003">
    <property type="protein sequence ID" value="MDD7915142.1"/>
    <property type="molecule type" value="Genomic_DNA"/>
</dbReference>
<dbReference type="Proteomes" id="UP001151478">
    <property type="component" value="Unassembled WGS sequence"/>
</dbReference>
<evidence type="ECO:0000313" key="3">
    <source>
        <dbReference type="Proteomes" id="UP001151478"/>
    </source>
</evidence>
<accession>A0ABT5SAK3</accession>